<evidence type="ECO:0000313" key="2">
    <source>
        <dbReference type="EMBL" id="KAG4423445.1"/>
    </source>
</evidence>
<proteinExistence type="predicted"/>
<protein>
    <submittedName>
        <fullName evidence="2">Uncharacterized protein</fullName>
    </submittedName>
</protein>
<dbReference type="Proteomes" id="UP000664132">
    <property type="component" value="Unassembled WGS sequence"/>
</dbReference>
<name>A0A8H7WER7_9HELO</name>
<gene>
    <name evidence="2" type="ORF">IFR04_003412</name>
</gene>
<feature type="compositionally biased region" description="Basic residues" evidence="1">
    <location>
        <begin position="102"/>
        <end position="116"/>
    </location>
</feature>
<organism evidence="2 3">
    <name type="scientific">Cadophora malorum</name>
    <dbReference type="NCBI Taxonomy" id="108018"/>
    <lineage>
        <taxon>Eukaryota</taxon>
        <taxon>Fungi</taxon>
        <taxon>Dikarya</taxon>
        <taxon>Ascomycota</taxon>
        <taxon>Pezizomycotina</taxon>
        <taxon>Leotiomycetes</taxon>
        <taxon>Helotiales</taxon>
        <taxon>Ploettnerulaceae</taxon>
        <taxon>Cadophora</taxon>
    </lineage>
</organism>
<dbReference type="AlphaFoldDB" id="A0A8H7WER7"/>
<feature type="region of interest" description="Disordered" evidence="1">
    <location>
        <begin position="75"/>
        <end position="140"/>
    </location>
</feature>
<evidence type="ECO:0000256" key="1">
    <source>
        <dbReference type="SAM" id="MobiDB-lite"/>
    </source>
</evidence>
<comment type="caution">
    <text evidence="2">The sequence shown here is derived from an EMBL/GenBank/DDBJ whole genome shotgun (WGS) entry which is preliminary data.</text>
</comment>
<sequence length="341" mass="35250">MPPKTAADGTANTALTAGETTMLAAVVAQLGDFPSVDFEIVAQICGIKYSRNARSSCKRLFEKIKAAHPEVNVAAGGSGSTVSEAAAEDGNDENNGAEAPKRTRGVAKKVAPKKTVGKTTAPKKATATSKKASTKKGAAAKAKAAADIKGDSDDAEIEAIKDEAGKVPTASASVNPSFTQKRAGSCLQGSRLDESIIEAPVISDTVPEADHLGVGSSSARSIEAEADNSAVEALATDTVATEFDDTAVADVGISQPDQVVVETSSINGPVKPIEEPLVVATSAAVGALKYFANEVLYMNINGHDHAYINQDILDAQSHGITLEQWIIWKFENGVDRAALFG</sequence>
<reference evidence="2" key="1">
    <citation type="submission" date="2021-02" db="EMBL/GenBank/DDBJ databases">
        <title>Genome sequence Cadophora malorum strain M34.</title>
        <authorList>
            <person name="Stefanovic E."/>
            <person name="Vu D."/>
            <person name="Scully C."/>
            <person name="Dijksterhuis J."/>
            <person name="Roader J."/>
            <person name="Houbraken J."/>
        </authorList>
    </citation>
    <scope>NUCLEOTIDE SEQUENCE</scope>
    <source>
        <strain evidence="2">M34</strain>
    </source>
</reference>
<accession>A0A8H7WER7</accession>
<evidence type="ECO:0000313" key="3">
    <source>
        <dbReference type="Proteomes" id="UP000664132"/>
    </source>
</evidence>
<dbReference type="EMBL" id="JAFJYH010000034">
    <property type="protein sequence ID" value="KAG4423445.1"/>
    <property type="molecule type" value="Genomic_DNA"/>
</dbReference>
<feature type="compositionally biased region" description="Low complexity" evidence="1">
    <location>
        <begin position="117"/>
        <end position="140"/>
    </location>
</feature>
<dbReference type="OrthoDB" id="3562239at2759"/>
<keyword evidence="3" id="KW-1185">Reference proteome</keyword>